<evidence type="ECO:0000256" key="1">
    <source>
        <dbReference type="SAM" id="Phobius"/>
    </source>
</evidence>
<proteinExistence type="predicted"/>
<sequence length="200" mass="22348">MNNMLGTLGWCQVYIGQVVGQVIYRFSSCTAIDHWKIATISGRNTLRKMLLKYSIYYISLLVLAIAVVAKPQCDPNKIKSLDLRDVSTTEETNNVEARDTNEDWDTVTTYTLDDDEDNNVQDKTDADAINPLAPSHCSNCAKIKKAKPKYKGKCDPKNSLGWKSSHNCKGTSYLCVQSGKATCYGRPLSKLNFENGECFK</sequence>
<dbReference type="Proteomes" id="UP000325395">
    <property type="component" value="Unassembled WGS sequence"/>
</dbReference>
<keyword evidence="3" id="KW-1185">Reference proteome</keyword>
<keyword evidence="1" id="KW-1133">Transmembrane helix</keyword>
<evidence type="ECO:0000313" key="2">
    <source>
        <dbReference type="EMBL" id="KAE8419581.1"/>
    </source>
</evidence>
<keyword evidence="1" id="KW-0472">Membrane</keyword>
<keyword evidence="1" id="KW-0812">Transmembrane</keyword>
<gene>
    <name evidence="2" type="ORF">BDV36DRAFT_134722</name>
</gene>
<organism evidence="2 3">
    <name type="scientific">Aspergillus pseudocaelatus</name>
    <dbReference type="NCBI Taxonomy" id="1825620"/>
    <lineage>
        <taxon>Eukaryota</taxon>
        <taxon>Fungi</taxon>
        <taxon>Dikarya</taxon>
        <taxon>Ascomycota</taxon>
        <taxon>Pezizomycotina</taxon>
        <taxon>Eurotiomycetes</taxon>
        <taxon>Eurotiomycetidae</taxon>
        <taxon>Eurotiales</taxon>
        <taxon>Aspergillaceae</taxon>
        <taxon>Aspergillus</taxon>
        <taxon>Aspergillus subgen. Circumdati</taxon>
    </lineage>
</organism>
<dbReference type="EMBL" id="ML735716">
    <property type="protein sequence ID" value="KAE8419581.1"/>
    <property type="molecule type" value="Genomic_DNA"/>
</dbReference>
<name>A0ABQ6WV96_9EURO</name>
<accession>A0ABQ6WV96</accession>
<reference evidence="2 3" key="1">
    <citation type="submission" date="2019-04" db="EMBL/GenBank/DDBJ databases">
        <authorList>
            <consortium name="DOE Joint Genome Institute"/>
            <person name="Mondo S."/>
            <person name="Kjaerbolling I."/>
            <person name="Vesth T."/>
            <person name="Frisvad J.C."/>
            <person name="Nybo J.L."/>
            <person name="Theobald S."/>
            <person name="Kildgaard S."/>
            <person name="Isbrandt T."/>
            <person name="Kuo A."/>
            <person name="Sato A."/>
            <person name="Lyhne E.K."/>
            <person name="Kogle M.E."/>
            <person name="Wiebenga A."/>
            <person name="Kun R.S."/>
            <person name="Lubbers R.J."/>
            <person name="Makela M.R."/>
            <person name="Barry K."/>
            <person name="Chovatia M."/>
            <person name="Clum A."/>
            <person name="Daum C."/>
            <person name="Haridas S."/>
            <person name="He G."/>
            <person name="LaButti K."/>
            <person name="Lipzen A."/>
            <person name="Riley R."/>
            <person name="Salamov A."/>
            <person name="Simmons B.A."/>
            <person name="Magnuson J.K."/>
            <person name="Henrissat B."/>
            <person name="Mortensen U.H."/>
            <person name="Larsen T.O."/>
            <person name="Devries R.P."/>
            <person name="Grigoriev I.V."/>
            <person name="Machida M."/>
            <person name="Baker S.E."/>
            <person name="Andersen M.R."/>
            <person name="Cantor M.N."/>
            <person name="Hua S.X."/>
        </authorList>
    </citation>
    <scope>NUCLEOTIDE SEQUENCE [LARGE SCALE GENOMIC DNA]</scope>
    <source>
        <strain evidence="2 3">CBS 117616</strain>
    </source>
</reference>
<evidence type="ECO:0000313" key="3">
    <source>
        <dbReference type="Proteomes" id="UP000325395"/>
    </source>
</evidence>
<feature type="transmembrane region" description="Helical" evidence="1">
    <location>
        <begin position="50"/>
        <end position="69"/>
    </location>
</feature>
<protein>
    <submittedName>
        <fullName evidence="2">Uncharacterized protein</fullName>
    </submittedName>
</protein>